<evidence type="ECO:0000256" key="9">
    <source>
        <dbReference type="ARBA" id="ARBA00023146"/>
    </source>
</evidence>
<accession>A0AAD9FR85</accession>
<keyword evidence="9" id="KW-0030">Aminoacyl-tRNA synthetase</keyword>
<dbReference type="NCBIfam" id="TIGR00435">
    <property type="entry name" value="cysS"/>
    <property type="match status" value="1"/>
</dbReference>
<dbReference type="EMBL" id="JAODAN010000004">
    <property type="protein sequence ID" value="KAK1924707.1"/>
    <property type="molecule type" value="Genomic_DNA"/>
</dbReference>
<dbReference type="Pfam" id="PF01406">
    <property type="entry name" value="tRNA-synt_1e"/>
    <property type="match status" value="1"/>
</dbReference>
<evidence type="ECO:0000256" key="6">
    <source>
        <dbReference type="ARBA" id="ARBA00022833"/>
    </source>
</evidence>
<evidence type="ECO:0000256" key="5">
    <source>
        <dbReference type="ARBA" id="ARBA00022741"/>
    </source>
</evidence>
<dbReference type="FunFam" id="1.20.120.1910:FF:000005">
    <property type="entry name" value="Cysteine-tRNA ligase, putative"/>
    <property type="match status" value="1"/>
</dbReference>
<dbReference type="InterPro" id="IPR015803">
    <property type="entry name" value="Cys-tRNA-ligase"/>
</dbReference>
<dbReference type="SUPFAM" id="SSF47323">
    <property type="entry name" value="Anticodon-binding domain of a subclass of class I aminoacyl-tRNA synthetases"/>
    <property type="match status" value="1"/>
</dbReference>
<dbReference type="PANTHER" id="PTHR10890">
    <property type="entry name" value="CYSTEINYL-TRNA SYNTHETASE"/>
    <property type="match status" value="1"/>
</dbReference>
<gene>
    <name evidence="12" type="ORF">DB88DRAFT_524938</name>
</gene>
<evidence type="ECO:0000256" key="2">
    <source>
        <dbReference type="ARBA" id="ARBA00012832"/>
    </source>
</evidence>
<dbReference type="InterPro" id="IPR009080">
    <property type="entry name" value="tRNAsynth_Ia_anticodon-bd"/>
</dbReference>
<dbReference type="GO" id="GO:0004817">
    <property type="term" value="F:cysteine-tRNA ligase activity"/>
    <property type="evidence" value="ECO:0007669"/>
    <property type="project" value="UniProtKB-EC"/>
</dbReference>
<evidence type="ECO:0000256" key="1">
    <source>
        <dbReference type="ARBA" id="ARBA00001947"/>
    </source>
</evidence>
<evidence type="ECO:0000313" key="12">
    <source>
        <dbReference type="EMBL" id="KAK1924707.1"/>
    </source>
</evidence>
<dbReference type="Gene3D" id="3.40.50.620">
    <property type="entry name" value="HUPs"/>
    <property type="match status" value="2"/>
</dbReference>
<feature type="domain" description="tRNA synthetases class I catalytic" evidence="11">
    <location>
        <begin position="43"/>
        <end position="492"/>
    </location>
</feature>
<evidence type="ECO:0000256" key="3">
    <source>
        <dbReference type="ARBA" id="ARBA00022598"/>
    </source>
</evidence>
<dbReference type="InterPro" id="IPR014729">
    <property type="entry name" value="Rossmann-like_a/b/a_fold"/>
</dbReference>
<dbReference type="EC" id="6.1.1.16" evidence="2"/>
<dbReference type="GO" id="GO:0046872">
    <property type="term" value="F:metal ion binding"/>
    <property type="evidence" value="ECO:0007669"/>
    <property type="project" value="UniProtKB-KW"/>
</dbReference>
<keyword evidence="6" id="KW-0862">Zinc</keyword>
<dbReference type="CDD" id="cd00672">
    <property type="entry name" value="CysRS_core"/>
    <property type="match status" value="1"/>
</dbReference>
<evidence type="ECO:0000313" key="13">
    <source>
        <dbReference type="Proteomes" id="UP001182556"/>
    </source>
</evidence>
<dbReference type="GO" id="GO:0005524">
    <property type="term" value="F:ATP binding"/>
    <property type="evidence" value="ECO:0007669"/>
    <property type="project" value="UniProtKB-KW"/>
</dbReference>
<dbReference type="InterPro" id="IPR024909">
    <property type="entry name" value="Cys-tRNA/MSH_ligase"/>
</dbReference>
<dbReference type="SUPFAM" id="SSF52374">
    <property type="entry name" value="Nucleotidylyl transferase"/>
    <property type="match status" value="1"/>
</dbReference>
<keyword evidence="3 12" id="KW-0436">Ligase</keyword>
<organism evidence="12 13">
    <name type="scientific">Papiliotrema laurentii</name>
    <name type="common">Cryptococcus laurentii</name>
    <dbReference type="NCBI Taxonomy" id="5418"/>
    <lineage>
        <taxon>Eukaryota</taxon>
        <taxon>Fungi</taxon>
        <taxon>Dikarya</taxon>
        <taxon>Basidiomycota</taxon>
        <taxon>Agaricomycotina</taxon>
        <taxon>Tremellomycetes</taxon>
        <taxon>Tremellales</taxon>
        <taxon>Rhynchogastremaceae</taxon>
        <taxon>Papiliotrema</taxon>
    </lineage>
</organism>
<dbReference type="GO" id="GO:0005737">
    <property type="term" value="C:cytoplasm"/>
    <property type="evidence" value="ECO:0007669"/>
    <property type="project" value="TreeGrafter"/>
</dbReference>
<keyword evidence="7" id="KW-0067">ATP-binding</keyword>
<evidence type="ECO:0000256" key="8">
    <source>
        <dbReference type="ARBA" id="ARBA00022917"/>
    </source>
</evidence>
<keyword evidence="8" id="KW-0648">Protein biosynthesis</keyword>
<dbReference type="GO" id="GO:0006423">
    <property type="term" value="P:cysteinyl-tRNA aminoacylation"/>
    <property type="evidence" value="ECO:0007669"/>
    <property type="project" value="InterPro"/>
</dbReference>
<evidence type="ECO:0000256" key="7">
    <source>
        <dbReference type="ARBA" id="ARBA00022840"/>
    </source>
</evidence>
<dbReference type="HAMAP" id="MF_00041">
    <property type="entry name" value="Cys_tRNA_synth"/>
    <property type="match status" value="1"/>
</dbReference>
<keyword evidence="13" id="KW-1185">Reference proteome</keyword>
<protein>
    <recommendedName>
        <fullName evidence="2">cysteine--tRNA ligase</fullName>
        <ecNumber evidence="2">6.1.1.16</ecNumber>
    </recommendedName>
    <alternativeName>
        <fullName evidence="10">Cysteinyl-tRNA synthetase</fullName>
    </alternativeName>
</protein>
<name>A0AAD9FR85_PAPLA</name>
<reference evidence="12" key="1">
    <citation type="submission" date="2023-02" db="EMBL/GenBank/DDBJ databases">
        <title>Identification and recombinant expression of a fungal hydrolase from Papiliotrema laurentii that hydrolyzes apple cutin and clears colloidal polyester polyurethane.</title>
        <authorList>
            <consortium name="DOE Joint Genome Institute"/>
            <person name="Roman V.A."/>
            <person name="Bojanowski C."/>
            <person name="Crable B.R."/>
            <person name="Wagner D.N."/>
            <person name="Hung C.S."/>
            <person name="Nadeau L.J."/>
            <person name="Schratz L."/>
            <person name="Haridas S."/>
            <person name="Pangilinan J."/>
            <person name="Lipzen A."/>
            <person name="Na H."/>
            <person name="Yan M."/>
            <person name="Ng V."/>
            <person name="Grigoriev I.V."/>
            <person name="Spatafora J.W."/>
            <person name="Barlow D."/>
            <person name="Biffinger J."/>
            <person name="Kelley-Loughnane N."/>
            <person name="Varaljay V.A."/>
            <person name="Crookes-Goodson W.J."/>
        </authorList>
    </citation>
    <scope>NUCLEOTIDE SEQUENCE</scope>
    <source>
        <strain evidence="12">5307AH</strain>
    </source>
</reference>
<sequence>MSTPVEAPKASGSNMPEWVRPVKTTEDPVLKVYNSLTRTKEEFVPTQGRRVDWYNCGPTVYDASHMGHARNYLTQDIVRRILRDYFGYDVNFVMNITDIDDKIILRARESHLLAETIKSHPALSSDLVTTAKTAFTAFVQRKLLKALPTPIDPPSGDNEDGLAHFDAILQKATSDAEFTTAAKEKEEKFTMYLASLSKASEAIRLAEKRLTAQEGGAEAVKELVDGAADVLGPYLGETLGHTIQDPILVSRELAAYWEGKYFEDMDRLHVLRPDTVTRVSEYVPEIVDFVQRIVENGFAYEGGGSVWFDVTKFEGAEGDGFRHEYAKLQPGSKGNRKLLDEGEGALTGSQGKRQAADFALWKAKSKPGEPAWPSPWGEGRPGWHIECSVMASEVLGRGMDIHSGGVDLMFPHHDNELAQAEAYHGCQQWVNYFLHTGHLHIEGLKMSKSLKNFITIDEALRDYSARQLRLAFMLQSWNAKMDFKKDLISDVKAKEETIDNFFTNVKARINQAGTGPSPDGKHHYDEAEKTLMADYHRAQHEFRVALCDSFNTFAAIGVLMDLIGKTNVYFARSPTYNAGVIETIALWVSRMLRMFGLGEGENTSIGWGKAGDAAAGGVDLEQHLDKYIKAMSSFRDEVRKIAIAGGSSKDILVLCDRFRDQELVNLGVQLDDGQGADGGALYKLVDPAILIRQREEKAQAAADKAAKKAATAAAAEAKRIAALEKGKTPPLELFKPPQVAEGLYSKWDENGLPTHDGEGKEISKNAGKKLVKDWNAQVKAHEAYLAWQQEQK</sequence>
<dbReference type="Proteomes" id="UP001182556">
    <property type="component" value="Unassembled WGS sequence"/>
</dbReference>
<dbReference type="PANTHER" id="PTHR10890:SF3">
    <property type="entry name" value="CYSTEINE--TRNA LIGASE, CYTOPLASMIC"/>
    <property type="match status" value="1"/>
</dbReference>
<proteinExistence type="inferred from homology"/>
<dbReference type="InterPro" id="IPR032678">
    <property type="entry name" value="tRNA-synt_1_cat_dom"/>
</dbReference>
<dbReference type="AlphaFoldDB" id="A0AAD9FR85"/>
<dbReference type="PRINTS" id="PR00983">
    <property type="entry name" value="TRNASYNTHCYS"/>
</dbReference>
<comment type="cofactor">
    <cofactor evidence="1">
        <name>Zn(2+)</name>
        <dbReference type="ChEBI" id="CHEBI:29105"/>
    </cofactor>
</comment>
<comment type="caution">
    <text evidence="12">The sequence shown here is derived from an EMBL/GenBank/DDBJ whole genome shotgun (WGS) entry which is preliminary data.</text>
</comment>
<keyword evidence="5" id="KW-0547">Nucleotide-binding</keyword>
<evidence type="ECO:0000259" key="11">
    <source>
        <dbReference type="Pfam" id="PF01406"/>
    </source>
</evidence>
<evidence type="ECO:0000256" key="10">
    <source>
        <dbReference type="ARBA" id="ARBA00031499"/>
    </source>
</evidence>
<keyword evidence="4" id="KW-0479">Metal-binding</keyword>
<evidence type="ECO:0000256" key="4">
    <source>
        <dbReference type="ARBA" id="ARBA00022723"/>
    </source>
</evidence>
<dbReference type="Gene3D" id="1.20.120.1910">
    <property type="entry name" value="Cysteine-tRNA ligase, C-terminal anti-codon recognition domain"/>
    <property type="match status" value="1"/>
</dbReference>